<dbReference type="GO" id="GO:0005829">
    <property type="term" value="C:cytosol"/>
    <property type="evidence" value="ECO:0007669"/>
    <property type="project" value="TreeGrafter"/>
</dbReference>
<protein>
    <recommendedName>
        <fullName evidence="2">dTDP-4-dehydrorhamnose reductase</fullName>
        <ecNumber evidence="2">1.1.1.133</ecNumber>
    </recommendedName>
</protein>
<organism evidence="4 5">
    <name type="scientific">Clostridium estertheticum</name>
    <dbReference type="NCBI Taxonomy" id="238834"/>
    <lineage>
        <taxon>Bacteria</taxon>
        <taxon>Bacillati</taxon>
        <taxon>Bacillota</taxon>
        <taxon>Clostridia</taxon>
        <taxon>Eubacteriales</taxon>
        <taxon>Clostridiaceae</taxon>
        <taxon>Clostridium</taxon>
    </lineage>
</organism>
<dbReference type="InterPro" id="IPR005913">
    <property type="entry name" value="dTDP_dehydrorham_reduct"/>
</dbReference>
<name>A0A5N7IR31_9CLOT</name>
<evidence type="ECO:0000259" key="3">
    <source>
        <dbReference type="Pfam" id="PF04321"/>
    </source>
</evidence>
<comment type="pathway">
    <text evidence="2">Carbohydrate biosynthesis; dTDP-L-rhamnose biosynthesis.</text>
</comment>
<dbReference type="SUPFAM" id="SSF51735">
    <property type="entry name" value="NAD(P)-binding Rossmann-fold domains"/>
    <property type="match status" value="1"/>
</dbReference>
<evidence type="ECO:0000313" key="5">
    <source>
        <dbReference type="Proteomes" id="UP000342249"/>
    </source>
</evidence>
<dbReference type="InterPro" id="IPR029903">
    <property type="entry name" value="RmlD-like-bd"/>
</dbReference>
<comment type="caution">
    <text evidence="4">The sequence shown here is derived from an EMBL/GenBank/DDBJ whole genome shotgun (WGS) entry which is preliminary data.</text>
</comment>
<dbReference type="GO" id="GO:0008831">
    <property type="term" value="F:dTDP-4-dehydrorhamnose reductase activity"/>
    <property type="evidence" value="ECO:0007669"/>
    <property type="project" value="UniProtKB-EC"/>
</dbReference>
<dbReference type="EMBL" id="SPSF01000035">
    <property type="protein sequence ID" value="MPQ63434.1"/>
    <property type="molecule type" value="Genomic_DNA"/>
</dbReference>
<dbReference type="InterPro" id="IPR036291">
    <property type="entry name" value="NAD(P)-bd_dom_sf"/>
</dbReference>
<evidence type="ECO:0000313" key="4">
    <source>
        <dbReference type="EMBL" id="MPQ63434.1"/>
    </source>
</evidence>
<sequence length="285" mass="31937">MNFQEGSMNILITGANGNIGTYLCNVLSKSHTVYGLDKIELNIVDKTSTEKSLNLLKPDAVIHTAAITNKYICEYNETLAYDVNTVGTLNIANCCNDLNIPIVYLSNTDVYGDNSSMPYREVDDCTPINTFSKSKLGGEELIQSICQKYFIIRSSTIFGGNDCFVRKLINGKHSAIYLFSNPTLCVTYIEDLTLAIQRLLETDKYGVYNYTNEGCISKSKLINSIIEFGNLNVPLIVNSDKLLSNLIREPKYTCTDNSHIKESLGIEIAPWDDRLREYINKCLKV</sequence>
<keyword evidence="2" id="KW-0521">NADP</keyword>
<gene>
    <name evidence="4" type="ORF">E4V82_15110</name>
</gene>
<comment type="function">
    <text evidence="2">Catalyzes the reduction of dTDP-6-deoxy-L-lyxo-4-hexulose to yield dTDP-L-rhamnose.</text>
</comment>
<dbReference type="PANTHER" id="PTHR10491">
    <property type="entry name" value="DTDP-4-DEHYDRORHAMNOSE REDUCTASE"/>
    <property type="match status" value="1"/>
</dbReference>
<dbReference type="Proteomes" id="UP000342249">
    <property type="component" value="Unassembled WGS sequence"/>
</dbReference>
<proteinExistence type="inferred from homology"/>
<dbReference type="Gene3D" id="3.90.25.10">
    <property type="entry name" value="UDP-galactose 4-epimerase, domain 1"/>
    <property type="match status" value="1"/>
</dbReference>
<dbReference type="Pfam" id="PF04321">
    <property type="entry name" value="RmlD_sub_bind"/>
    <property type="match status" value="1"/>
</dbReference>
<evidence type="ECO:0000256" key="1">
    <source>
        <dbReference type="ARBA" id="ARBA00010944"/>
    </source>
</evidence>
<dbReference type="CDD" id="cd05254">
    <property type="entry name" value="dTDP_HR_like_SDR_e"/>
    <property type="match status" value="1"/>
</dbReference>
<dbReference type="UniPathway" id="UPA00124"/>
<dbReference type="EC" id="1.1.1.133" evidence="2"/>
<dbReference type="AlphaFoldDB" id="A0A5N7IR31"/>
<dbReference type="GO" id="GO:0019305">
    <property type="term" value="P:dTDP-rhamnose biosynthetic process"/>
    <property type="evidence" value="ECO:0007669"/>
    <property type="project" value="UniProtKB-UniPathway"/>
</dbReference>
<keyword evidence="2" id="KW-0560">Oxidoreductase</keyword>
<dbReference type="Gene3D" id="3.40.50.720">
    <property type="entry name" value="NAD(P)-binding Rossmann-like Domain"/>
    <property type="match status" value="1"/>
</dbReference>
<feature type="domain" description="RmlD-like substrate binding" evidence="3">
    <location>
        <begin position="8"/>
        <end position="281"/>
    </location>
</feature>
<reference evidence="4 5" key="1">
    <citation type="journal article" date="2019" name="Lett. Appl. Microbiol.">
        <title>A case of 'blown pack' spoilage of vacuum-packaged pork likely associated with Clostridium estertheticum in Canada.</title>
        <authorList>
            <person name="Zhang P."/>
            <person name="Ward P."/>
            <person name="McMullen L.M."/>
            <person name="Yang X."/>
        </authorList>
    </citation>
    <scope>NUCLEOTIDE SEQUENCE [LARGE SCALE GENOMIC DNA]</scope>
    <source>
        <strain evidence="4 5">MA19</strain>
    </source>
</reference>
<evidence type="ECO:0000256" key="2">
    <source>
        <dbReference type="RuleBase" id="RU364082"/>
    </source>
</evidence>
<dbReference type="PANTHER" id="PTHR10491:SF4">
    <property type="entry name" value="METHIONINE ADENOSYLTRANSFERASE 2 SUBUNIT BETA"/>
    <property type="match status" value="1"/>
</dbReference>
<accession>A0A5N7IR31</accession>
<comment type="similarity">
    <text evidence="1 2">Belongs to the dTDP-4-dehydrorhamnose reductase family.</text>
</comment>